<keyword evidence="2" id="KW-0812">Transmembrane</keyword>
<feature type="transmembrane region" description="Helical" evidence="2">
    <location>
        <begin position="295"/>
        <end position="313"/>
    </location>
</feature>
<accession>A0ABN9VEV8</accession>
<dbReference type="Proteomes" id="UP001189429">
    <property type="component" value="Unassembled WGS sequence"/>
</dbReference>
<evidence type="ECO:0000256" key="2">
    <source>
        <dbReference type="SAM" id="Phobius"/>
    </source>
</evidence>
<comment type="caution">
    <text evidence="4">The sequence shown here is derived from an EMBL/GenBank/DDBJ whole genome shotgun (WGS) entry which is preliminary data.</text>
</comment>
<keyword evidence="2" id="KW-0472">Membrane</keyword>
<keyword evidence="3" id="KW-0732">Signal</keyword>
<evidence type="ECO:0000313" key="5">
    <source>
        <dbReference type="Proteomes" id="UP001189429"/>
    </source>
</evidence>
<sequence length="1428" mass="151767">MGALWPASGPWAASVAIAWLTQCPACPEARVTCGSCPACPPSPAVTCGSCPGCLDCPTCSLACGAGPGWWGVGAALAAGLLLGFGGVGLLRAAVWFAARAAGLVTARAEGSSTVTLVVDDSEATDVPIGGVLVLDLSEHLVVALRRASAFHAKDIEALWVDARGLAIVMGVSAPAAPPGATAPRWIVSDPGSPDFGKELDLQMSGNPERLVYRDAVGIAMVSEEEGCVLVENVQEADEEDWRAEKGRGPGRDPRISPLSRRGPGHQAMLSDALGRKSSLEISDWTSHGPKALPELPFAVVAIGLTLTSYWGFWVSELGVSRNAGVSQEMRHLLNVLRHAVTFDLSDTSKLASFELVGRRVLQIQRAVKRCPRHLSLEGLDLMLRSSLDESGRVVTSKFDAFVAEEQRAQGVILKQGRLCREEQESDAKKYDSLGDDRRPPKLGPKAKAKPNGQGSGKDQAAGALSALVAARAGGRLDPRAACEQRPSTAQESVMKWVRRRVRGFGERPKDSTGALQELWKYRVLDRFDSDVARPVAAIPEEEDMVEPCFSALRLGLSVLGACRAFIGDGELAPVARLPPDVLGELAAAAGLVLLGAVDPCCVPSDVAFTTDSSPRGHAAREARLGPWEVLATTRLHPATSSTGRAAGFTDPSEPLPLRAPPKPRRAVAKRRRVGLEIGVPPEPLADALLDPGRWAERRGGAWWRPGRIPALEARAAFAPHWRAAADVAFHGKEILSLCGNLSSALAFEMGVATNSELPAQCRRAAAVRLGREIRWRPGIGVSQFEIFRLGSTTSYMVGIAEHAITGYPDVADATGFKGALEAMHFQEIPEAFLVKFFNHLWVLDSAPSGVWGRVAVYMEGPQKVLYHAGFLGIIMAPLRAAGVSQGLQGFDRLASALGVLFAGASHLTGALHERGSRVMAPMGYKFGPRCDLANRGVQLPVLHWLKSGELWWVHLGLPFTRRAPVGGGRGPLPADKTLVALSVRVIWLCRSLCVYVSFENPPASRAWRWPALERIAWPRVCPDAPRGAFGRATRDDLQVRAHALASPAGQAAARRRWIGFGPRGGLPLLLPRAPAVLLHRRDARRAGDRGRPARVTLQTRPLLRGVPAPAAASAAGATRRRAITCAWRACGLPRSSSYLRLASVSSCRPAVVELAEYAERQLLLDAPESSHETLNLYFEDLFFAGEPQRVGGMALCGHGALSNVVEVHTPDSTPPVIEIVGMLAGDQTIDVNVSLRDPGSAYPAEVSCGVTIDGTTPPDHEQYFIHRYWRMRLTEPAAASVRAALDLANATVAHSNLGAAGPDVASPPSLRFSGVGATYDGKKVDLVVEATSAYASEDTAFNGLSEGSMGSINLAECNSVDLTFTLLDADSGDPAAVGSFDVWFLDIDTEGVLAMAPTPDRLATGGPETATLPSHHNAGIDGVAVGIA</sequence>
<dbReference type="EMBL" id="CAUYUJ010016926">
    <property type="protein sequence ID" value="CAK0870115.1"/>
    <property type="molecule type" value="Genomic_DNA"/>
</dbReference>
<proteinExistence type="predicted"/>
<name>A0ABN9VEV8_9DINO</name>
<evidence type="ECO:0000256" key="1">
    <source>
        <dbReference type="SAM" id="MobiDB-lite"/>
    </source>
</evidence>
<feature type="compositionally biased region" description="Basic and acidic residues" evidence="1">
    <location>
        <begin position="242"/>
        <end position="254"/>
    </location>
</feature>
<feature type="chain" id="PRO_5045904116" evidence="3">
    <location>
        <begin position="26"/>
        <end position="1428"/>
    </location>
</feature>
<evidence type="ECO:0000256" key="3">
    <source>
        <dbReference type="SAM" id="SignalP"/>
    </source>
</evidence>
<keyword evidence="5" id="KW-1185">Reference proteome</keyword>
<feature type="signal peptide" evidence="3">
    <location>
        <begin position="1"/>
        <end position="25"/>
    </location>
</feature>
<feature type="region of interest" description="Disordered" evidence="1">
    <location>
        <begin position="238"/>
        <end position="266"/>
    </location>
</feature>
<feature type="region of interest" description="Disordered" evidence="1">
    <location>
        <begin position="639"/>
        <end position="664"/>
    </location>
</feature>
<gene>
    <name evidence="4" type="ORF">PCOR1329_LOCUS56308</name>
</gene>
<reference evidence="4" key="1">
    <citation type="submission" date="2023-10" db="EMBL/GenBank/DDBJ databases">
        <authorList>
            <person name="Chen Y."/>
            <person name="Shah S."/>
            <person name="Dougan E. K."/>
            <person name="Thang M."/>
            <person name="Chan C."/>
        </authorList>
    </citation>
    <scope>NUCLEOTIDE SEQUENCE [LARGE SCALE GENOMIC DNA]</scope>
</reference>
<feature type="transmembrane region" description="Helical" evidence="2">
    <location>
        <begin position="69"/>
        <end position="90"/>
    </location>
</feature>
<protein>
    <submittedName>
        <fullName evidence="4">Uncharacterized protein</fullName>
    </submittedName>
</protein>
<organism evidence="4 5">
    <name type="scientific">Prorocentrum cordatum</name>
    <dbReference type="NCBI Taxonomy" id="2364126"/>
    <lineage>
        <taxon>Eukaryota</taxon>
        <taxon>Sar</taxon>
        <taxon>Alveolata</taxon>
        <taxon>Dinophyceae</taxon>
        <taxon>Prorocentrales</taxon>
        <taxon>Prorocentraceae</taxon>
        <taxon>Prorocentrum</taxon>
    </lineage>
</organism>
<evidence type="ECO:0000313" key="4">
    <source>
        <dbReference type="EMBL" id="CAK0870115.1"/>
    </source>
</evidence>
<feature type="compositionally biased region" description="Basic and acidic residues" evidence="1">
    <location>
        <begin position="423"/>
        <end position="439"/>
    </location>
</feature>
<keyword evidence="2" id="KW-1133">Transmembrane helix</keyword>
<feature type="region of interest" description="Disordered" evidence="1">
    <location>
        <begin position="423"/>
        <end position="460"/>
    </location>
</feature>